<proteinExistence type="predicted"/>
<evidence type="ECO:0000313" key="1">
    <source>
        <dbReference type="EMBL" id="BBD92811.1"/>
    </source>
</evidence>
<dbReference type="Proteomes" id="UP000274772">
    <property type="component" value="Chromosome"/>
</dbReference>
<dbReference type="InterPro" id="IPR006448">
    <property type="entry name" value="Phage_term_ssu_P27"/>
</dbReference>
<evidence type="ECO:0000313" key="2">
    <source>
        <dbReference type="Proteomes" id="UP000274772"/>
    </source>
</evidence>
<evidence type="ECO:0008006" key="3">
    <source>
        <dbReference type="Google" id="ProtNLM"/>
    </source>
</evidence>
<sequence>MKNKAKIKNYLLEKIEKDNPVQVEKVERYLNLLTIFYDLDKDIKAKGLMVETVNASQTFLKPNPAIAEKNKVNTSLISIEKSLGLNKQNEDEPSPRRGLV</sequence>
<organism evidence="1 2">
    <name type="scientific">Staphylococcus caprae</name>
    <dbReference type="NCBI Taxonomy" id="29380"/>
    <lineage>
        <taxon>Bacteria</taxon>
        <taxon>Bacillati</taxon>
        <taxon>Bacillota</taxon>
        <taxon>Bacilli</taxon>
        <taxon>Bacillales</taxon>
        <taxon>Staphylococcaceae</taxon>
        <taxon>Staphylococcus</taxon>
    </lineage>
</organism>
<dbReference type="Pfam" id="PF05119">
    <property type="entry name" value="Terminase_4"/>
    <property type="match status" value="1"/>
</dbReference>
<name>A0ABM7FVQ9_9STAP</name>
<keyword evidence="2" id="KW-1185">Reference proteome</keyword>
<accession>A0ABM7FVQ9</accession>
<dbReference type="EMBL" id="AP018586">
    <property type="protein sequence ID" value="BBD92811.1"/>
    <property type="molecule type" value="Genomic_DNA"/>
</dbReference>
<dbReference type="RefSeq" id="WP_002442342.1">
    <property type="nucleotide sequence ID" value="NZ_AP018586.1"/>
</dbReference>
<protein>
    <recommendedName>
        <fullName evidence="3">Terminase</fullName>
    </recommendedName>
</protein>
<gene>
    <name evidence="1" type="ORF">JMUB590_1754</name>
</gene>
<dbReference type="GeneID" id="58051506"/>
<reference evidence="1 2" key="1">
    <citation type="submission" date="2018-05" db="EMBL/GenBank/DDBJ databases">
        <title>Complete genome sequencing of three human clinical isolates of Staphylococcus caprae reveals virulence factors similar to those of S. epidermidis and S. capitis.</title>
        <authorList>
            <person name="Watanabe S."/>
            <person name="Cui L."/>
        </authorList>
    </citation>
    <scope>NUCLEOTIDE SEQUENCE [LARGE SCALE GENOMIC DNA]</scope>
    <source>
        <strain evidence="1 2">JMUB590</strain>
    </source>
</reference>